<keyword evidence="2" id="KW-1185">Reference proteome</keyword>
<comment type="caution">
    <text evidence="1">The sequence shown here is derived from an EMBL/GenBank/DDBJ whole genome shotgun (WGS) entry which is preliminary data.</text>
</comment>
<organism evidence="1 2">
    <name type="scientific">Phialemonium thermophilum</name>
    <dbReference type="NCBI Taxonomy" id="223376"/>
    <lineage>
        <taxon>Eukaryota</taxon>
        <taxon>Fungi</taxon>
        <taxon>Dikarya</taxon>
        <taxon>Ascomycota</taxon>
        <taxon>Pezizomycotina</taxon>
        <taxon>Sordariomycetes</taxon>
        <taxon>Sordariomycetidae</taxon>
        <taxon>Cephalothecales</taxon>
        <taxon>Cephalothecaceae</taxon>
        <taxon>Phialemonium</taxon>
    </lineage>
</organism>
<evidence type="ECO:0000313" key="1">
    <source>
        <dbReference type="EMBL" id="KAL1835099.1"/>
    </source>
</evidence>
<gene>
    <name evidence="1" type="ORF">VTK73DRAFT_6272</name>
</gene>
<dbReference type="EMBL" id="JAZHXJ010003525">
    <property type="protein sequence ID" value="KAL1835099.1"/>
    <property type="molecule type" value="Genomic_DNA"/>
</dbReference>
<evidence type="ECO:0000313" key="2">
    <source>
        <dbReference type="Proteomes" id="UP001586593"/>
    </source>
</evidence>
<protein>
    <submittedName>
        <fullName evidence="1">Uncharacterized protein</fullName>
    </submittedName>
</protein>
<name>A0ABR3UZR1_9PEZI</name>
<sequence>MVRDTLDFALAREEVRFVSVADGGGGGGDALLATEDAGSSSSSSSRFDALLRCGTANNNANARKRYANHGLAYGDYYLVEFGNRLLRMGLANRESIGVGPLCDMACIV</sequence>
<dbReference type="Proteomes" id="UP001586593">
    <property type="component" value="Unassembled WGS sequence"/>
</dbReference>
<proteinExistence type="predicted"/>
<accession>A0ABR3UZR1</accession>
<reference evidence="1 2" key="1">
    <citation type="journal article" date="2024" name="Commun. Biol.">
        <title>Comparative genomic analysis of thermophilic fungi reveals convergent evolutionary adaptations and gene losses.</title>
        <authorList>
            <person name="Steindorff A.S."/>
            <person name="Aguilar-Pontes M.V."/>
            <person name="Robinson A.J."/>
            <person name="Andreopoulos B."/>
            <person name="LaButti K."/>
            <person name="Kuo A."/>
            <person name="Mondo S."/>
            <person name="Riley R."/>
            <person name="Otillar R."/>
            <person name="Haridas S."/>
            <person name="Lipzen A."/>
            <person name="Grimwood J."/>
            <person name="Schmutz J."/>
            <person name="Clum A."/>
            <person name="Reid I.D."/>
            <person name="Moisan M.C."/>
            <person name="Butler G."/>
            <person name="Nguyen T.T.M."/>
            <person name="Dewar K."/>
            <person name="Conant G."/>
            <person name="Drula E."/>
            <person name="Henrissat B."/>
            <person name="Hansel C."/>
            <person name="Singer S."/>
            <person name="Hutchinson M.I."/>
            <person name="de Vries R.P."/>
            <person name="Natvig D.O."/>
            <person name="Powell A.J."/>
            <person name="Tsang A."/>
            <person name="Grigoriev I.V."/>
        </authorList>
    </citation>
    <scope>NUCLEOTIDE SEQUENCE [LARGE SCALE GENOMIC DNA]</scope>
    <source>
        <strain evidence="1 2">ATCC 24622</strain>
    </source>
</reference>
<dbReference type="Gene3D" id="1.50.10.10">
    <property type="match status" value="1"/>
</dbReference>
<dbReference type="InterPro" id="IPR012341">
    <property type="entry name" value="6hp_glycosidase-like_sf"/>
</dbReference>